<organism evidence="1 2">
    <name type="scientific">Moraxella equi</name>
    <dbReference type="NCBI Taxonomy" id="60442"/>
    <lineage>
        <taxon>Bacteria</taxon>
        <taxon>Pseudomonadati</taxon>
        <taxon>Pseudomonadota</taxon>
        <taxon>Gammaproteobacteria</taxon>
        <taxon>Moraxellales</taxon>
        <taxon>Moraxellaceae</taxon>
        <taxon>Moraxella</taxon>
    </lineage>
</organism>
<gene>
    <name evidence="1" type="ORF">NCTC11012_00878</name>
</gene>
<reference evidence="1 2" key="1">
    <citation type="submission" date="2018-06" db="EMBL/GenBank/DDBJ databases">
        <authorList>
            <consortium name="Pathogen Informatics"/>
            <person name="Doyle S."/>
        </authorList>
    </citation>
    <scope>NUCLEOTIDE SEQUENCE [LARGE SCALE GENOMIC DNA]</scope>
    <source>
        <strain evidence="1 2">NCTC11012</strain>
    </source>
</reference>
<evidence type="ECO:0000313" key="2">
    <source>
        <dbReference type="Proteomes" id="UP000254618"/>
    </source>
</evidence>
<protein>
    <submittedName>
        <fullName evidence="1">Uncharacterized protein</fullName>
    </submittedName>
</protein>
<sequence>MSMPSISEQIISLCQKPNTALGAIHLLIANNGASESAFRAVYDRVMSDNDVDGAYYLANFAQKVDDLPFDGTPLIDMVMNGDDKNMKLALIEKLPKEIQQQYLDVVSSL</sequence>
<name>A0A378QPM3_9GAMM</name>
<dbReference type="AlphaFoldDB" id="A0A378QPM3"/>
<dbReference type="EMBL" id="UGQF01000001">
    <property type="protein sequence ID" value="STZ02651.1"/>
    <property type="molecule type" value="Genomic_DNA"/>
</dbReference>
<dbReference type="RefSeq" id="WP_115236853.1">
    <property type="nucleotide sequence ID" value="NZ_MXAP01000113.1"/>
</dbReference>
<proteinExistence type="predicted"/>
<accession>A0A378QPM3</accession>
<evidence type="ECO:0000313" key="1">
    <source>
        <dbReference type="EMBL" id="STZ02651.1"/>
    </source>
</evidence>
<dbReference type="Proteomes" id="UP000254618">
    <property type="component" value="Unassembled WGS sequence"/>
</dbReference>